<dbReference type="EMBL" id="KN847531">
    <property type="protein sequence ID" value="KIW08041.1"/>
    <property type="molecule type" value="Genomic_DNA"/>
</dbReference>
<sequence>MSAPAAPMRSPAALLEVVAAAALEAAEADEADEAEDAEEAADDAEAADAERTEEADEAADAMALVALATALDEPPTEAQISFVMDRTSVETEKGAPRLARRFLLLDDETTSPLSGTY</sequence>
<keyword evidence="4" id="KW-1185">Reference proteome</keyword>
<feature type="chain" id="PRO_5002251599" evidence="2">
    <location>
        <begin position="29"/>
        <end position="117"/>
    </location>
</feature>
<evidence type="ECO:0000313" key="3">
    <source>
        <dbReference type="EMBL" id="KIW08041.1"/>
    </source>
</evidence>
<evidence type="ECO:0000313" key="4">
    <source>
        <dbReference type="Proteomes" id="UP000053259"/>
    </source>
</evidence>
<feature type="region of interest" description="Disordered" evidence="1">
    <location>
        <begin position="27"/>
        <end position="60"/>
    </location>
</feature>
<gene>
    <name evidence="3" type="ORF">PV09_00985</name>
</gene>
<keyword evidence="2" id="KW-0732">Signal</keyword>
<proteinExistence type="predicted"/>
<organism evidence="3 4">
    <name type="scientific">Verruconis gallopava</name>
    <dbReference type="NCBI Taxonomy" id="253628"/>
    <lineage>
        <taxon>Eukaryota</taxon>
        <taxon>Fungi</taxon>
        <taxon>Dikarya</taxon>
        <taxon>Ascomycota</taxon>
        <taxon>Pezizomycotina</taxon>
        <taxon>Dothideomycetes</taxon>
        <taxon>Pleosporomycetidae</taxon>
        <taxon>Venturiales</taxon>
        <taxon>Sympoventuriaceae</taxon>
        <taxon>Verruconis</taxon>
    </lineage>
</organism>
<feature type="compositionally biased region" description="Acidic residues" evidence="1">
    <location>
        <begin position="27"/>
        <end position="59"/>
    </location>
</feature>
<dbReference type="GeneID" id="27308958"/>
<accession>A0A0D1XZ41</accession>
<dbReference type="HOGENOM" id="CLU_2086647_0_0_1"/>
<dbReference type="AlphaFoldDB" id="A0A0D1XZ41"/>
<feature type="signal peptide" evidence="2">
    <location>
        <begin position="1"/>
        <end position="28"/>
    </location>
</feature>
<dbReference type="Proteomes" id="UP000053259">
    <property type="component" value="Unassembled WGS sequence"/>
</dbReference>
<dbReference type="InParanoid" id="A0A0D1XZ41"/>
<evidence type="ECO:0000256" key="2">
    <source>
        <dbReference type="SAM" id="SignalP"/>
    </source>
</evidence>
<reference evidence="3 4" key="1">
    <citation type="submission" date="2015-01" db="EMBL/GenBank/DDBJ databases">
        <title>The Genome Sequence of Ochroconis gallopava CBS43764.</title>
        <authorList>
            <consortium name="The Broad Institute Genomics Platform"/>
            <person name="Cuomo C."/>
            <person name="de Hoog S."/>
            <person name="Gorbushina A."/>
            <person name="Stielow B."/>
            <person name="Teixiera M."/>
            <person name="Abouelleil A."/>
            <person name="Chapman S.B."/>
            <person name="Priest M."/>
            <person name="Young S.K."/>
            <person name="Wortman J."/>
            <person name="Nusbaum C."/>
            <person name="Birren B."/>
        </authorList>
    </citation>
    <scope>NUCLEOTIDE SEQUENCE [LARGE SCALE GENOMIC DNA]</scope>
    <source>
        <strain evidence="3 4">CBS 43764</strain>
    </source>
</reference>
<protein>
    <submittedName>
        <fullName evidence="3">Uncharacterized protein</fullName>
    </submittedName>
</protein>
<dbReference type="VEuPathDB" id="FungiDB:PV09_00985"/>
<dbReference type="RefSeq" id="XP_016217910.1">
    <property type="nucleotide sequence ID" value="XM_016353815.1"/>
</dbReference>
<name>A0A0D1XZ41_9PEZI</name>
<evidence type="ECO:0000256" key="1">
    <source>
        <dbReference type="SAM" id="MobiDB-lite"/>
    </source>
</evidence>